<feature type="region of interest" description="Disordered" evidence="6">
    <location>
        <begin position="157"/>
        <end position="196"/>
    </location>
</feature>
<dbReference type="PANTHER" id="PTHR24007">
    <property type="entry name" value="BRCA1-ASSOCIATED PROTEIN"/>
    <property type="match status" value="1"/>
</dbReference>
<dbReference type="SMART" id="SM00290">
    <property type="entry name" value="ZnF_UBP"/>
    <property type="match status" value="1"/>
</dbReference>
<dbReference type="InterPro" id="IPR001841">
    <property type="entry name" value="Znf_RING"/>
</dbReference>
<dbReference type="InterPro" id="IPR047243">
    <property type="entry name" value="RING-H2_BRAP2"/>
</dbReference>
<name>A0AAE0IY73_9PEZI</name>
<accession>A0AAE0IY73</accession>
<organism evidence="9 10">
    <name type="scientific">Cercophora scortea</name>
    <dbReference type="NCBI Taxonomy" id="314031"/>
    <lineage>
        <taxon>Eukaryota</taxon>
        <taxon>Fungi</taxon>
        <taxon>Dikarya</taxon>
        <taxon>Ascomycota</taxon>
        <taxon>Pezizomycotina</taxon>
        <taxon>Sordariomycetes</taxon>
        <taxon>Sordariomycetidae</taxon>
        <taxon>Sordariales</taxon>
        <taxon>Lasiosphaeriaceae</taxon>
        <taxon>Cercophora</taxon>
    </lineage>
</organism>
<feature type="coiled-coil region" evidence="5">
    <location>
        <begin position="643"/>
        <end position="670"/>
    </location>
</feature>
<evidence type="ECO:0000259" key="8">
    <source>
        <dbReference type="PROSITE" id="PS50271"/>
    </source>
</evidence>
<feature type="domain" description="UBP-type" evidence="8">
    <location>
        <begin position="462"/>
        <end position="574"/>
    </location>
</feature>
<feature type="non-terminal residue" evidence="9">
    <location>
        <position position="786"/>
    </location>
</feature>
<gene>
    <name evidence="9" type="ORF">B0T19DRAFT_368796</name>
</gene>
<evidence type="ECO:0000313" key="10">
    <source>
        <dbReference type="Proteomes" id="UP001286456"/>
    </source>
</evidence>
<dbReference type="SMART" id="SM00184">
    <property type="entry name" value="RING"/>
    <property type="match status" value="1"/>
</dbReference>
<evidence type="ECO:0000256" key="5">
    <source>
        <dbReference type="SAM" id="Coils"/>
    </source>
</evidence>
<evidence type="ECO:0000256" key="6">
    <source>
        <dbReference type="SAM" id="MobiDB-lite"/>
    </source>
</evidence>
<dbReference type="Proteomes" id="UP001286456">
    <property type="component" value="Unassembled WGS sequence"/>
</dbReference>
<comment type="caution">
    <text evidence="9">The sequence shown here is derived from an EMBL/GenBank/DDBJ whole genome shotgun (WGS) entry which is preliminary data.</text>
</comment>
<sequence>MPSYYYHLKFELYATPDPTTRGVSSDRNRIWVPQPGATIFDDLPSHPHSRPSPPPPPSPSQQQWHSQNRYTPSREDGQATGSPAALPSVIDCGTAAHGSTSTSASGSGNRIYLSERQWRARSRSFPPPEFSAGIGPKTAARDWRFGKINIESFDLVEAEQSSSGGREEQQQQRRKQQTKMGKMSADQPQPQPQPHEVHAVPAADLGPNLGGMGQATKARYVPLETKNTEAGWGIVHLYREGNENGALALMAMQHGEGVGEGEEGEGDGDGGEGSGAAGARAAEVPGGQDDGTILCIPAVPGYLSPSDFLGFVGEKWRADVSHYRMVMTSRLNRYMVLMKFRDNKRAREWRKEFDGKAFNSMESEICHVTFIKSITVETPNETHNSSGGKRADNDHFAHNSGRSSAAAGVVNSLRPFPPPTPNLIEMPTCPVCLERMDDTTGLMTILCQHVFHCTCLQTWKGSGCPVCRATNPAPDQDAYDPDNPYSQPFGSGGVSNMCSVCDSTDDLWICLVCGKVGCGRYKGGHAKDHWKETAHSFSLELETQHVWDYAGDMWVHRLIRDKGDGKVVELPSNNGQNNSSRRRRRGEGNEQDGDEDVVPRAKLDRIGMEYTHLLTSQLESQRIYFDEMVNKAADKAAKASQAAESAAAAARQALDQLAVLRDEHRVLKDETVPALEKDLARERNRAAKSTELARSLGKQLQEERQVSEGLMKRIEHLNKEAESMKKVVEELRRENEEVKETNRDLSMFISGQEKLREMESEGVVEAGELEEGTASVPTEGGKGGGK</sequence>
<feature type="compositionally biased region" description="Low complexity" evidence="6">
    <location>
        <begin position="93"/>
        <end position="108"/>
    </location>
</feature>
<dbReference type="InterPro" id="IPR001607">
    <property type="entry name" value="Znf_UBP"/>
</dbReference>
<dbReference type="CDD" id="cd16457">
    <property type="entry name" value="RING-H2_BRAP2"/>
    <property type="match status" value="1"/>
</dbReference>
<protein>
    <submittedName>
        <fullName evidence="9">Uncharacterized protein</fullName>
    </submittedName>
</protein>
<evidence type="ECO:0000256" key="2">
    <source>
        <dbReference type="ARBA" id="ARBA00022771"/>
    </source>
</evidence>
<dbReference type="PROSITE" id="PS50089">
    <property type="entry name" value="ZF_RING_2"/>
    <property type="match status" value="1"/>
</dbReference>
<dbReference type="GO" id="GO:0005737">
    <property type="term" value="C:cytoplasm"/>
    <property type="evidence" value="ECO:0007669"/>
    <property type="project" value="TreeGrafter"/>
</dbReference>
<reference evidence="9" key="1">
    <citation type="journal article" date="2023" name="Mol. Phylogenet. Evol.">
        <title>Genome-scale phylogeny and comparative genomics of the fungal order Sordariales.</title>
        <authorList>
            <person name="Hensen N."/>
            <person name="Bonometti L."/>
            <person name="Westerberg I."/>
            <person name="Brannstrom I.O."/>
            <person name="Guillou S."/>
            <person name="Cros-Aarteil S."/>
            <person name="Calhoun S."/>
            <person name="Haridas S."/>
            <person name="Kuo A."/>
            <person name="Mondo S."/>
            <person name="Pangilinan J."/>
            <person name="Riley R."/>
            <person name="LaButti K."/>
            <person name="Andreopoulos B."/>
            <person name="Lipzen A."/>
            <person name="Chen C."/>
            <person name="Yan M."/>
            <person name="Daum C."/>
            <person name="Ng V."/>
            <person name="Clum A."/>
            <person name="Steindorff A."/>
            <person name="Ohm R.A."/>
            <person name="Martin F."/>
            <person name="Silar P."/>
            <person name="Natvig D.O."/>
            <person name="Lalanne C."/>
            <person name="Gautier V."/>
            <person name="Ament-Velasquez S.L."/>
            <person name="Kruys A."/>
            <person name="Hutchinson M.I."/>
            <person name="Powell A.J."/>
            <person name="Barry K."/>
            <person name="Miller A.N."/>
            <person name="Grigoriev I.V."/>
            <person name="Debuchy R."/>
            <person name="Gladieux P."/>
            <person name="Hiltunen Thoren M."/>
            <person name="Johannesson H."/>
        </authorList>
    </citation>
    <scope>NUCLEOTIDE SEQUENCE</scope>
    <source>
        <strain evidence="9">SMH4131-1</strain>
    </source>
</reference>
<evidence type="ECO:0000256" key="1">
    <source>
        <dbReference type="ARBA" id="ARBA00022723"/>
    </source>
</evidence>
<evidence type="ECO:0000256" key="3">
    <source>
        <dbReference type="ARBA" id="ARBA00022833"/>
    </source>
</evidence>
<feature type="compositionally biased region" description="Pro residues" evidence="6">
    <location>
        <begin position="50"/>
        <end position="59"/>
    </location>
</feature>
<dbReference type="InterPro" id="IPR013083">
    <property type="entry name" value="Znf_RING/FYVE/PHD"/>
</dbReference>
<evidence type="ECO:0000259" key="7">
    <source>
        <dbReference type="PROSITE" id="PS50089"/>
    </source>
</evidence>
<evidence type="ECO:0000256" key="4">
    <source>
        <dbReference type="PROSITE-ProRule" id="PRU00502"/>
    </source>
</evidence>
<feature type="region of interest" description="Disordered" evidence="6">
    <location>
        <begin position="16"/>
        <end position="109"/>
    </location>
</feature>
<dbReference type="Pfam" id="PF02148">
    <property type="entry name" value="zf-UBP"/>
    <property type="match status" value="1"/>
</dbReference>
<feature type="region of interest" description="Disordered" evidence="6">
    <location>
        <begin position="379"/>
        <end position="401"/>
    </location>
</feature>
<dbReference type="GO" id="GO:0061630">
    <property type="term" value="F:ubiquitin protein ligase activity"/>
    <property type="evidence" value="ECO:0007669"/>
    <property type="project" value="TreeGrafter"/>
</dbReference>
<dbReference type="GO" id="GO:0007265">
    <property type="term" value="P:Ras protein signal transduction"/>
    <property type="evidence" value="ECO:0007669"/>
    <property type="project" value="TreeGrafter"/>
</dbReference>
<dbReference type="GO" id="GO:0016567">
    <property type="term" value="P:protein ubiquitination"/>
    <property type="evidence" value="ECO:0007669"/>
    <property type="project" value="TreeGrafter"/>
</dbReference>
<dbReference type="SUPFAM" id="SSF57850">
    <property type="entry name" value="RING/U-box"/>
    <property type="match status" value="1"/>
</dbReference>
<dbReference type="Gene3D" id="3.30.40.10">
    <property type="entry name" value="Zinc/RING finger domain, C3HC4 (zinc finger)"/>
    <property type="match status" value="2"/>
</dbReference>
<dbReference type="GO" id="GO:0008270">
    <property type="term" value="F:zinc ion binding"/>
    <property type="evidence" value="ECO:0007669"/>
    <property type="project" value="UniProtKB-KW"/>
</dbReference>
<keyword evidence="10" id="KW-1185">Reference proteome</keyword>
<feature type="region of interest" description="Disordered" evidence="6">
    <location>
        <begin position="257"/>
        <end position="284"/>
    </location>
</feature>
<dbReference type="InterPro" id="IPR034931">
    <property type="entry name" value="ETP1_RRM"/>
</dbReference>
<feature type="compositionally biased region" description="Acidic residues" evidence="6">
    <location>
        <begin position="259"/>
        <end position="270"/>
    </location>
</feature>
<dbReference type="Pfam" id="PF07576">
    <property type="entry name" value="BRAP2"/>
    <property type="match status" value="1"/>
</dbReference>
<evidence type="ECO:0000313" key="9">
    <source>
        <dbReference type="EMBL" id="KAK3333399.1"/>
    </source>
</evidence>
<dbReference type="Pfam" id="PF13639">
    <property type="entry name" value="zf-RING_2"/>
    <property type="match status" value="1"/>
</dbReference>
<feature type="region of interest" description="Disordered" evidence="6">
    <location>
        <begin position="750"/>
        <end position="786"/>
    </location>
</feature>
<feature type="coiled-coil region" evidence="5">
    <location>
        <begin position="700"/>
        <end position="748"/>
    </location>
</feature>
<proteinExistence type="predicted"/>
<dbReference type="CDD" id="cd12717">
    <property type="entry name" value="RRM_ETP1"/>
    <property type="match status" value="1"/>
</dbReference>
<keyword evidence="2 4" id="KW-0863">Zinc-finger</keyword>
<dbReference type="PANTHER" id="PTHR24007:SF7">
    <property type="entry name" value="BRCA1-ASSOCIATED PROTEIN"/>
    <property type="match status" value="1"/>
</dbReference>
<dbReference type="PROSITE" id="PS50271">
    <property type="entry name" value="ZF_UBP"/>
    <property type="match status" value="1"/>
</dbReference>
<feature type="region of interest" description="Disordered" evidence="6">
    <location>
        <begin position="565"/>
        <end position="599"/>
    </location>
</feature>
<dbReference type="InterPro" id="IPR011422">
    <property type="entry name" value="BRAP2/ETP1_RRM"/>
</dbReference>
<reference evidence="9" key="2">
    <citation type="submission" date="2023-06" db="EMBL/GenBank/DDBJ databases">
        <authorList>
            <consortium name="Lawrence Berkeley National Laboratory"/>
            <person name="Haridas S."/>
            <person name="Hensen N."/>
            <person name="Bonometti L."/>
            <person name="Westerberg I."/>
            <person name="Brannstrom I.O."/>
            <person name="Guillou S."/>
            <person name="Cros-Aarteil S."/>
            <person name="Calhoun S."/>
            <person name="Kuo A."/>
            <person name="Mondo S."/>
            <person name="Pangilinan J."/>
            <person name="Riley R."/>
            <person name="Labutti K."/>
            <person name="Andreopoulos B."/>
            <person name="Lipzen A."/>
            <person name="Chen C."/>
            <person name="Yanf M."/>
            <person name="Daum C."/>
            <person name="Ng V."/>
            <person name="Clum A."/>
            <person name="Steindorff A."/>
            <person name="Ohm R."/>
            <person name="Martin F."/>
            <person name="Silar P."/>
            <person name="Natvig D."/>
            <person name="Lalanne C."/>
            <person name="Gautier V."/>
            <person name="Ament-Velasquez S.L."/>
            <person name="Kruys A."/>
            <person name="Hutchinson M.I."/>
            <person name="Powell A.J."/>
            <person name="Barry K."/>
            <person name="Miller A.N."/>
            <person name="Grigoriev I.V."/>
            <person name="Debuchy R."/>
            <person name="Gladieux P."/>
            <person name="Thoren M.H."/>
            <person name="Johannesson H."/>
        </authorList>
    </citation>
    <scope>NUCLEOTIDE SEQUENCE</scope>
    <source>
        <strain evidence="9">SMH4131-1</strain>
    </source>
</reference>
<feature type="domain" description="RING-type" evidence="7">
    <location>
        <begin position="429"/>
        <end position="468"/>
    </location>
</feature>
<keyword evidence="3" id="KW-0862">Zinc</keyword>
<dbReference type="EMBL" id="JAUEPO010000002">
    <property type="protein sequence ID" value="KAK3333399.1"/>
    <property type="molecule type" value="Genomic_DNA"/>
</dbReference>
<keyword evidence="1" id="KW-0479">Metal-binding</keyword>
<dbReference type="AlphaFoldDB" id="A0AAE0IY73"/>
<keyword evidence="5" id="KW-0175">Coiled coil</keyword>